<gene>
    <name evidence="4" type="ORF">DSTB1V02_LOCUS3747</name>
</gene>
<dbReference type="Gene3D" id="3.40.950.10">
    <property type="entry name" value="Fe-only Hydrogenase (Larger Subunit), Chain L, domain 3"/>
    <property type="match status" value="1"/>
</dbReference>
<accession>A0A7R9A164</accession>
<organism evidence="4">
    <name type="scientific">Darwinula stevensoni</name>
    <dbReference type="NCBI Taxonomy" id="69355"/>
    <lineage>
        <taxon>Eukaryota</taxon>
        <taxon>Metazoa</taxon>
        <taxon>Ecdysozoa</taxon>
        <taxon>Arthropoda</taxon>
        <taxon>Crustacea</taxon>
        <taxon>Oligostraca</taxon>
        <taxon>Ostracoda</taxon>
        <taxon>Podocopa</taxon>
        <taxon>Podocopida</taxon>
        <taxon>Darwinulocopina</taxon>
        <taxon>Darwinuloidea</taxon>
        <taxon>Darwinulidae</taxon>
        <taxon>Darwinula</taxon>
    </lineage>
</organism>
<dbReference type="EMBL" id="CAJPEV010000509">
    <property type="protein sequence ID" value="CAG0885971.1"/>
    <property type="molecule type" value="Genomic_DNA"/>
</dbReference>
<dbReference type="EMBL" id="LR900026">
    <property type="protein sequence ID" value="CAD7243836.1"/>
    <property type="molecule type" value="Genomic_DNA"/>
</dbReference>
<evidence type="ECO:0000313" key="4">
    <source>
        <dbReference type="EMBL" id="CAD7243836.1"/>
    </source>
</evidence>
<dbReference type="Proteomes" id="UP000677054">
    <property type="component" value="Unassembled WGS sequence"/>
</dbReference>
<dbReference type="PANTHER" id="PTHR11615">
    <property type="entry name" value="NITRATE, FORMATE, IRON DEHYDROGENASE"/>
    <property type="match status" value="1"/>
</dbReference>
<dbReference type="InterPro" id="IPR050340">
    <property type="entry name" value="Cytosolic_Fe-S_CAF"/>
</dbReference>
<proteinExistence type="inferred from homology"/>
<evidence type="ECO:0000256" key="1">
    <source>
        <dbReference type="ARBA" id="ARBA00006596"/>
    </source>
</evidence>
<protein>
    <recommendedName>
        <fullName evidence="3">Iron hydrogenase large subunit C-terminal domain-containing protein</fullName>
    </recommendedName>
</protein>
<dbReference type="Pfam" id="PF02906">
    <property type="entry name" value="Fe_hyd_lg_C"/>
    <property type="match status" value="1"/>
</dbReference>
<reference evidence="4" key="1">
    <citation type="submission" date="2020-11" db="EMBL/GenBank/DDBJ databases">
        <authorList>
            <person name="Tran Van P."/>
        </authorList>
    </citation>
    <scope>NUCLEOTIDE SEQUENCE</scope>
</reference>
<name>A0A7R9A164_9CRUS</name>
<dbReference type="SUPFAM" id="SSF53920">
    <property type="entry name" value="Fe-only hydrogenase"/>
    <property type="match status" value="1"/>
</dbReference>
<dbReference type="InterPro" id="IPR004108">
    <property type="entry name" value="Fe_hydrogenase_lsu_C"/>
</dbReference>
<dbReference type="AlphaFoldDB" id="A0A7R9A164"/>
<feature type="domain" description="Iron hydrogenase large subunit C-terminal" evidence="3">
    <location>
        <begin position="97"/>
        <end position="402"/>
    </location>
</feature>
<evidence type="ECO:0000313" key="5">
    <source>
        <dbReference type="Proteomes" id="UP000677054"/>
    </source>
</evidence>
<comment type="function">
    <text evidence="2">Component of the cytosolic iron-sulfur (Fe/S) protein assembly machinery. Required for maturation of extramitochondrial Fe/S proteins.</text>
</comment>
<dbReference type="OrthoDB" id="10253113at2759"/>
<dbReference type="InterPro" id="IPR009016">
    <property type="entry name" value="Fe_hydrogenase"/>
</dbReference>
<evidence type="ECO:0000259" key="3">
    <source>
        <dbReference type="Pfam" id="PF02906"/>
    </source>
</evidence>
<dbReference type="Gene3D" id="3.40.50.1780">
    <property type="match status" value="1"/>
</dbReference>
<keyword evidence="5" id="KW-1185">Reference proteome</keyword>
<evidence type="ECO:0000256" key="2">
    <source>
        <dbReference type="ARBA" id="ARBA00025700"/>
    </source>
</evidence>
<sequence length="471" mass="53102">MMIRIQFKSRFSGSKTISGIQAQLTFPDLDQIQLTSNAQDGTKKTLQKAQITLNDCLACSGCITSAEHILITQQSQDELYRVIQENSHKDPDEQLEIVVSVAPQPILSFAAQCGISYEEAATRLAGFFKGIGISRVFDISHARDLSLEETSQEFQARYRSSQSGETGFLPLLTSACPGWVCYAEKTHGHFILPYISTTKSPQQIMGSLLKQTKPRNKSLYHVTLMPCFDKKLEASREDFVDQVSKTRDVDCVITTIEVESMLVKEGLTLKEVEPAQLDCPLTWRPLKNPSILTVNRGSASGGYLEHTFVHAAKELFGENVLQLDYKVMRFEILWLELLEAPNGLNQDLQEVTLVHNGEIKLHFALSYGFRNIQNLVQKMKRKKCPYHFVEVMACPSGCANGGAQLRGEDPKAQLAKVMQLFKEIQSQTPESNLHLRYLHNEVLVDDETRKALLHTQYHPVEKNVNSLNIKW</sequence>
<comment type="similarity">
    <text evidence="1">Belongs to the NARF family.</text>
</comment>